<accession>A0AAV4XD11</accession>
<evidence type="ECO:0000313" key="1">
    <source>
        <dbReference type="EMBL" id="GIY93067.1"/>
    </source>
</evidence>
<proteinExistence type="predicted"/>
<gene>
    <name evidence="1" type="ORF">CEXT_314251</name>
</gene>
<keyword evidence="2" id="KW-1185">Reference proteome</keyword>
<dbReference type="AlphaFoldDB" id="A0AAV4XD11"/>
<organism evidence="1 2">
    <name type="scientific">Caerostris extrusa</name>
    <name type="common">Bark spider</name>
    <name type="synonym">Caerostris bankana</name>
    <dbReference type="NCBI Taxonomy" id="172846"/>
    <lineage>
        <taxon>Eukaryota</taxon>
        <taxon>Metazoa</taxon>
        <taxon>Ecdysozoa</taxon>
        <taxon>Arthropoda</taxon>
        <taxon>Chelicerata</taxon>
        <taxon>Arachnida</taxon>
        <taxon>Araneae</taxon>
        <taxon>Araneomorphae</taxon>
        <taxon>Entelegynae</taxon>
        <taxon>Araneoidea</taxon>
        <taxon>Araneidae</taxon>
        <taxon>Caerostris</taxon>
    </lineage>
</organism>
<evidence type="ECO:0000313" key="2">
    <source>
        <dbReference type="Proteomes" id="UP001054945"/>
    </source>
</evidence>
<dbReference type="Proteomes" id="UP001054945">
    <property type="component" value="Unassembled WGS sequence"/>
</dbReference>
<protein>
    <submittedName>
        <fullName evidence="1">Uncharacterized protein</fullName>
    </submittedName>
</protein>
<sequence>MDNCLLYQAPCQNIDEFSNCRANERGRLDASSMDPGAVTVRHLTLMPEEGAPLAEGRNGLKCRFRIASMAMIWVLKTLHRPTQSLGGDVQSPTNPPHLYADDSKDTEKPFLPTKCHITNIPPLPNPGFANPAEENATGQPFTLNIHFANPFRISPGPVCSQFHTPFPKTGAAVRATTNFLPAHTLTDAFCIRAELISTFRPFQTPYPSTPLSQSPLIFFLHPFSNSFAHFAPDSYGKGRLCI</sequence>
<comment type="caution">
    <text evidence="1">The sequence shown here is derived from an EMBL/GenBank/DDBJ whole genome shotgun (WGS) entry which is preliminary data.</text>
</comment>
<dbReference type="EMBL" id="BPLR01000229">
    <property type="protein sequence ID" value="GIY93067.1"/>
    <property type="molecule type" value="Genomic_DNA"/>
</dbReference>
<name>A0AAV4XD11_CAEEX</name>
<reference evidence="1 2" key="1">
    <citation type="submission" date="2021-06" db="EMBL/GenBank/DDBJ databases">
        <title>Caerostris extrusa draft genome.</title>
        <authorList>
            <person name="Kono N."/>
            <person name="Arakawa K."/>
        </authorList>
    </citation>
    <scope>NUCLEOTIDE SEQUENCE [LARGE SCALE GENOMIC DNA]</scope>
</reference>